<dbReference type="AlphaFoldDB" id="A0A0F9KES2"/>
<dbReference type="InterPro" id="IPR038136">
    <property type="entry name" value="CofD-like_dom_sf"/>
</dbReference>
<dbReference type="PANTHER" id="PTHR31240:SF0">
    <property type="entry name" value="MATERNAL EFFECT EMBRYO ARREST 18"/>
    <property type="match status" value="1"/>
</dbReference>
<organism evidence="1">
    <name type="scientific">marine sediment metagenome</name>
    <dbReference type="NCBI Taxonomy" id="412755"/>
    <lineage>
        <taxon>unclassified sequences</taxon>
        <taxon>metagenomes</taxon>
        <taxon>ecological metagenomes</taxon>
    </lineage>
</organism>
<evidence type="ECO:0008006" key="2">
    <source>
        <dbReference type="Google" id="ProtNLM"/>
    </source>
</evidence>
<feature type="non-terminal residue" evidence="1">
    <location>
        <position position="213"/>
    </location>
</feature>
<name>A0A0F9KES2_9ZZZZ</name>
<dbReference type="PANTHER" id="PTHR31240">
    <property type="entry name" value="MATERNAL EFFECT EMBRYO ARREST 18"/>
    <property type="match status" value="1"/>
</dbReference>
<accession>A0A0F9KES2</accession>
<comment type="caution">
    <text evidence="1">The sequence shown here is derived from an EMBL/GenBank/DDBJ whole genome shotgun (WGS) entry which is preliminary data.</text>
</comment>
<dbReference type="Gene3D" id="3.40.50.10680">
    <property type="entry name" value="CofD-like domains"/>
    <property type="match status" value="1"/>
</dbReference>
<dbReference type="SUPFAM" id="SSF142338">
    <property type="entry name" value="CofD-like"/>
    <property type="match status" value="1"/>
</dbReference>
<protein>
    <recommendedName>
        <fullName evidence="2">GAK system CofD-like protein</fullName>
    </recommendedName>
</protein>
<reference evidence="1" key="1">
    <citation type="journal article" date="2015" name="Nature">
        <title>Complex archaea that bridge the gap between prokaryotes and eukaryotes.</title>
        <authorList>
            <person name="Spang A."/>
            <person name="Saw J.H."/>
            <person name="Jorgensen S.L."/>
            <person name="Zaremba-Niedzwiedzka K."/>
            <person name="Martijn J."/>
            <person name="Lind A.E."/>
            <person name="van Eijk R."/>
            <person name="Schleper C."/>
            <person name="Guy L."/>
            <person name="Ettema T.J."/>
        </authorList>
    </citation>
    <scope>NUCLEOTIDE SEQUENCE</scope>
</reference>
<dbReference type="InterPro" id="IPR002882">
    <property type="entry name" value="CofD"/>
</dbReference>
<gene>
    <name evidence="1" type="ORF">LCGC14_1412840</name>
</gene>
<dbReference type="Pfam" id="PF01933">
    <property type="entry name" value="CofD"/>
    <property type="match status" value="1"/>
</dbReference>
<evidence type="ECO:0000313" key="1">
    <source>
        <dbReference type="EMBL" id="KKM73201.1"/>
    </source>
</evidence>
<dbReference type="GO" id="GO:0043743">
    <property type="term" value="F:LPPG:FO 2-phospho-L-lactate transferase activity"/>
    <property type="evidence" value="ECO:0007669"/>
    <property type="project" value="InterPro"/>
</dbReference>
<dbReference type="EMBL" id="LAZR01009342">
    <property type="protein sequence ID" value="KKM73201.1"/>
    <property type="molecule type" value="Genomic_DNA"/>
</dbReference>
<sequence>MTKIRVCRTASIPDQLRISRYRKIPELGPRILFFSGGTALTGLSRELKKFTHNSIHFVSPFDSGGSSAKLRHAFDMPAIGDLRSRLMALADETVLGHPEIYQLFSYRFSQTDDQERLKRRLHNMVNGKDDLINDIANPMRKLICNHLGYFYQAMSKDFDLRGASIGNLILAGGYLNNHKELEPIVFLFSKLVNVLGTVRTITNDDYHLSVELE</sequence>
<proteinExistence type="predicted"/>